<dbReference type="GO" id="GO:0032040">
    <property type="term" value="C:small-subunit processome"/>
    <property type="evidence" value="ECO:0007669"/>
    <property type="project" value="UniProtKB-UniRule"/>
</dbReference>
<comment type="similarity">
    <text evidence="3 6">Belongs to the UTP11 family.</text>
</comment>
<evidence type="ECO:0000256" key="6">
    <source>
        <dbReference type="PIRNR" id="PIRNR015952"/>
    </source>
</evidence>
<evidence type="ECO:0000256" key="7">
    <source>
        <dbReference type="SAM" id="MobiDB-lite"/>
    </source>
</evidence>
<protein>
    <recommendedName>
        <fullName evidence="6">U3 small nucleolar RNA-associated protein 11</fullName>
        <shortName evidence="6">U3 snoRNA-associated protein 11</shortName>
    </recommendedName>
</protein>
<keyword evidence="9" id="KW-1185">Reference proteome</keyword>
<comment type="subcellular location">
    <subcellularLocation>
        <location evidence="2 6">Nucleus</location>
        <location evidence="2 6">Nucleolus</location>
    </subcellularLocation>
</comment>
<evidence type="ECO:0000256" key="5">
    <source>
        <dbReference type="ARBA" id="ARBA00023242"/>
    </source>
</evidence>
<evidence type="ECO:0000256" key="4">
    <source>
        <dbReference type="ARBA" id="ARBA00022552"/>
    </source>
</evidence>
<evidence type="ECO:0000313" key="8">
    <source>
        <dbReference type="EMBL" id="ANZ76496.1"/>
    </source>
</evidence>
<dbReference type="EMBL" id="CP014586">
    <property type="protein sequence ID" value="ANZ76496.1"/>
    <property type="molecule type" value="Genomic_DNA"/>
</dbReference>
<comment type="subunit">
    <text evidence="6">Component of the ribosomal small subunit (SSU) processome.</text>
</comment>
<gene>
    <name evidence="8" type="ORF">ATY40_BA7504212</name>
</gene>
<dbReference type="Pfam" id="PF03998">
    <property type="entry name" value="Utp11"/>
    <property type="match status" value="1"/>
</dbReference>
<name>A0A1B2JEN5_PICPA</name>
<evidence type="ECO:0000256" key="1">
    <source>
        <dbReference type="ARBA" id="ARBA00004099"/>
    </source>
</evidence>
<keyword evidence="5 6" id="KW-0539">Nucleus</keyword>
<proteinExistence type="inferred from homology"/>
<organism evidence="8 9">
    <name type="scientific">Komagataella pastoris</name>
    <name type="common">Yeast</name>
    <name type="synonym">Pichia pastoris</name>
    <dbReference type="NCBI Taxonomy" id="4922"/>
    <lineage>
        <taxon>Eukaryota</taxon>
        <taxon>Fungi</taxon>
        <taxon>Dikarya</taxon>
        <taxon>Ascomycota</taxon>
        <taxon>Saccharomycotina</taxon>
        <taxon>Pichiomycetes</taxon>
        <taxon>Pichiales</taxon>
        <taxon>Pichiaceae</taxon>
        <taxon>Komagataella</taxon>
    </lineage>
</organism>
<dbReference type="Proteomes" id="UP000094565">
    <property type="component" value="Chromosome 3"/>
</dbReference>
<dbReference type="PANTHER" id="PTHR12838:SF0">
    <property type="entry name" value="U3 SMALL NUCLEOLAR RNA-ASSOCIATED PROTEIN 11-RELATED"/>
    <property type="match status" value="1"/>
</dbReference>
<reference evidence="8 9" key="1">
    <citation type="submission" date="2016-02" db="EMBL/GenBank/DDBJ databases">
        <title>Comparative genomic and transcriptomic foundation for Pichia pastoris.</title>
        <authorList>
            <person name="Love K.R."/>
            <person name="Shah K.A."/>
            <person name="Whittaker C.A."/>
            <person name="Wu J."/>
            <person name="Bartlett M.C."/>
            <person name="Ma D."/>
            <person name="Leeson R.L."/>
            <person name="Priest M."/>
            <person name="Young S.K."/>
            <person name="Love J.C."/>
        </authorList>
    </citation>
    <scope>NUCLEOTIDE SEQUENCE [LARGE SCALE GENOMIC DNA]</scope>
    <source>
        <strain evidence="8 9">ATCC 28485</strain>
    </source>
</reference>
<feature type="region of interest" description="Disordered" evidence="7">
    <location>
        <begin position="1"/>
        <end position="28"/>
    </location>
</feature>
<sequence>MVKLVHNVQKKQHRERAQPSERRKLGLLEKKKDYKLRAKDRHAKEAYLKLLREKAKNRNPDEYYHAMVNRTTNEDGIMLEKEEEPALTEEEIYLVKTQNATYVSAMRNRDLGKIRRMKQALSYGSEGKHTVFVDNETELETFDPVKFFKTDARLINQRENRLKVDQLLDGDLKNYDQVFDKTKVDSDAEKLKQLKLLKSHMDRAKKLQELHNEIVISKELTKEGEKEKLIGSDGKPYYKWKTQRKR</sequence>
<evidence type="ECO:0000313" key="9">
    <source>
        <dbReference type="Proteomes" id="UP000094565"/>
    </source>
</evidence>
<dbReference type="PANTHER" id="PTHR12838">
    <property type="entry name" value="U3 SMALL NUCLEOLAR RNA-ASSOCIATED PROTEIN 11"/>
    <property type="match status" value="1"/>
</dbReference>
<evidence type="ECO:0000256" key="2">
    <source>
        <dbReference type="ARBA" id="ARBA00004604"/>
    </source>
</evidence>
<dbReference type="AlphaFoldDB" id="A0A1B2JEN5"/>
<dbReference type="GO" id="GO:0006364">
    <property type="term" value="P:rRNA processing"/>
    <property type="evidence" value="ECO:0007669"/>
    <property type="project" value="UniProtKB-UniRule"/>
</dbReference>
<keyword evidence="4 6" id="KW-0698">rRNA processing</keyword>
<evidence type="ECO:0000256" key="3">
    <source>
        <dbReference type="ARBA" id="ARBA00008105"/>
    </source>
</evidence>
<accession>A0A1B2JEN5</accession>
<comment type="function">
    <text evidence="1 6">Involved in nucleolar processing of pre-18S ribosomal RNA.</text>
</comment>
<feature type="compositionally biased region" description="Basic and acidic residues" evidence="7">
    <location>
        <begin position="15"/>
        <end position="28"/>
    </location>
</feature>
<dbReference type="OrthoDB" id="29058at2759"/>
<dbReference type="InterPro" id="IPR007144">
    <property type="entry name" value="SSU_processome_Utp11"/>
</dbReference>
<dbReference type="PIRSF" id="PIRSF015952">
    <property type="entry name" value="U3snoRNP11"/>
    <property type="match status" value="1"/>
</dbReference>